<dbReference type="PATRIC" id="fig|1423725.3.peg.2071"/>
<dbReference type="STRING" id="1423725.FC19_GL002020"/>
<dbReference type="PROSITE" id="PS00216">
    <property type="entry name" value="SUGAR_TRANSPORT_1"/>
    <property type="match status" value="1"/>
</dbReference>
<dbReference type="GO" id="GO:0022857">
    <property type="term" value="F:transmembrane transporter activity"/>
    <property type="evidence" value="ECO:0007669"/>
    <property type="project" value="InterPro"/>
</dbReference>
<feature type="transmembrane region" description="Helical" evidence="7">
    <location>
        <begin position="279"/>
        <end position="299"/>
    </location>
</feature>
<evidence type="ECO:0000259" key="8">
    <source>
        <dbReference type="PROSITE" id="PS50850"/>
    </source>
</evidence>
<feature type="transmembrane region" description="Helical" evidence="7">
    <location>
        <begin position="74"/>
        <end position="91"/>
    </location>
</feature>
<evidence type="ECO:0000256" key="7">
    <source>
        <dbReference type="SAM" id="Phobius"/>
    </source>
</evidence>
<dbReference type="RefSeq" id="WP_057876662.1">
    <property type="nucleotide sequence ID" value="NZ_AYZD01000027.1"/>
</dbReference>
<keyword evidence="6 7" id="KW-0472">Membrane</keyword>
<dbReference type="InterPro" id="IPR005829">
    <property type="entry name" value="Sugar_transporter_CS"/>
</dbReference>
<feature type="transmembrane region" description="Helical" evidence="7">
    <location>
        <begin position="160"/>
        <end position="180"/>
    </location>
</feature>
<sequence>MVKRERLKTTLCLYLNYLVHGMAIVILAQNMLALENQWGVDTAGVAYVISSLGIGRLLVLSVSGFLSDHFGRKIFVELGVLTYIPFFIGIICSGNITQAYFFGVLAGMANSFLDSGTYPALMELYPKAQSTANIVIKAFASIGELLLPILVGVLEKNFLWYGWSFVVCTLILIWNFLFLLKRKFPVGTSTKSSSTIAVPRVEAKGKKTQRIFLGIVLTIYGYISMATFYLVSQWMTKYGEDIVHLDLMHARMLVSIYSAGSIIGVIVNAMLVNRMVKQTWLICGYTTISFVILLLMAAYPSAQIMTWGSFIIGFTAAGGVMQIGLTVMSSLFPLHKGVVTGIYYTAGGVASFTIPLITGIISRTNVHNIMWLDVCIAAMGLVCSLIIVAMKKYL</sequence>
<keyword evidence="5 7" id="KW-1133">Transmembrane helix</keyword>
<gene>
    <name evidence="9" type="ORF">FC19_GL002020</name>
</gene>
<dbReference type="InterPro" id="IPR011701">
    <property type="entry name" value="MFS"/>
</dbReference>
<name>A0A0R2CUG6_9LACO</name>
<feature type="domain" description="Major facilitator superfamily (MFS) profile" evidence="8">
    <location>
        <begin position="9"/>
        <end position="392"/>
    </location>
</feature>
<dbReference type="EMBL" id="AYZD01000027">
    <property type="protein sequence ID" value="KRM95405.1"/>
    <property type="molecule type" value="Genomic_DNA"/>
</dbReference>
<dbReference type="PROSITE" id="PS50850">
    <property type="entry name" value="MFS"/>
    <property type="match status" value="1"/>
</dbReference>
<organism evidence="9 10">
    <name type="scientific">Liquorilactobacillus aquaticus DSM 21051</name>
    <dbReference type="NCBI Taxonomy" id="1423725"/>
    <lineage>
        <taxon>Bacteria</taxon>
        <taxon>Bacillati</taxon>
        <taxon>Bacillota</taxon>
        <taxon>Bacilli</taxon>
        <taxon>Lactobacillales</taxon>
        <taxon>Lactobacillaceae</taxon>
        <taxon>Liquorilactobacillus</taxon>
    </lineage>
</organism>
<evidence type="ECO:0000256" key="3">
    <source>
        <dbReference type="ARBA" id="ARBA00022448"/>
    </source>
</evidence>
<protein>
    <submittedName>
        <fullName evidence="9">MFS family major facilitator transporter</fullName>
    </submittedName>
</protein>
<proteinExistence type="inferred from homology"/>
<dbReference type="InterPro" id="IPR051788">
    <property type="entry name" value="MFS_Transporter"/>
</dbReference>
<evidence type="ECO:0000256" key="5">
    <source>
        <dbReference type="ARBA" id="ARBA00022989"/>
    </source>
</evidence>
<comment type="subcellular location">
    <subcellularLocation>
        <location evidence="1">Cell membrane</location>
        <topology evidence="1">Multi-pass membrane protein</topology>
    </subcellularLocation>
</comment>
<comment type="similarity">
    <text evidence="2">Belongs to the major facilitator superfamily.</text>
</comment>
<dbReference type="PANTHER" id="PTHR23514">
    <property type="entry name" value="BYPASS OF STOP CODON PROTEIN 6"/>
    <property type="match status" value="1"/>
</dbReference>
<feature type="transmembrane region" description="Helical" evidence="7">
    <location>
        <begin position="311"/>
        <end position="334"/>
    </location>
</feature>
<comment type="caution">
    <text evidence="9">The sequence shown here is derived from an EMBL/GenBank/DDBJ whole genome shotgun (WGS) entry which is preliminary data.</text>
</comment>
<dbReference type="AlphaFoldDB" id="A0A0R2CUG6"/>
<feature type="transmembrane region" description="Helical" evidence="7">
    <location>
        <begin position="211"/>
        <end position="232"/>
    </location>
</feature>
<dbReference type="Pfam" id="PF07690">
    <property type="entry name" value="MFS_1"/>
    <property type="match status" value="1"/>
</dbReference>
<feature type="transmembrane region" description="Helical" evidence="7">
    <location>
        <begin position="44"/>
        <end position="67"/>
    </location>
</feature>
<feature type="transmembrane region" description="Helical" evidence="7">
    <location>
        <begin position="368"/>
        <end position="390"/>
    </location>
</feature>
<evidence type="ECO:0000256" key="6">
    <source>
        <dbReference type="ARBA" id="ARBA00023136"/>
    </source>
</evidence>
<keyword evidence="10" id="KW-1185">Reference proteome</keyword>
<dbReference type="SUPFAM" id="SSF103473">
    <property type="entry name" value="MFS general substrate transporter"/>
    <property type="match status" value="1"/>
</dbReference>
<dbReference type="Gene3D" id="1.20.1250.20">
    <property type="entry name" value="MFS general substrate transporter like domains"/>
    <property type="match status" value="2"/>
</dbReference>
<feature type="transmembrane region" description="Helical" evidence="7">
    <location>
        <begin position="252"/>
        <end position="272"/>
    </location>
</feature>
<reference evidence="9 10" key="1">
    <citation type="journal article" date="2015" name="Genome Announc.">
        <title>Expanding the biotechnology potential of lactobacilli through comparative genomics of 213 strains and associated genera.</title>
        <authorList>
            <person name="Sun Z."/>
            <person name="Harris H.M."/>
            <person name="McCann A."/>
            <person name="Guo C."/>
            <person name="Argimon S."/>
            <person name="Zhang W."/>
            <person name="Yang X."/>
            <person name="Jeffery I.B."/>
            <person name="Cooney J.C."/>
            <person name="Kagawa T.F."/>
            <person name="Liu W."/>
            <person name="Song Y."/>
            <person name="Salvetti E."/>
            <person name="Wrobel A."/>
            <person name="Rasinkangas P."/>
            <person name="Parkhill J."/>
            <person name="Rea M.C."/>
            <person name="O'Sullivan O."/>
            <person name="Ritari J."/>
            <person name="Douillard F.P."/>
            <person name="Paul Ross R."/>
            <person name="Yang R."/>
            <person name="Briner A.E."/>
            <person name="Felis G.E."/>
            <person name="de Vos W.M."/>
            <person name="Barrangou R."/>
            <person name="Klaenhammer T.R."/>
            <person name="Caufield P.W."/>
            <person name="Cui Y."/>
            <person name="Zhang H."/>
            <person name="O'Toole P.W."/>
        </authorList>
    </citation>
    <scope>NUCLEOTIDE SEQUENCE [LARGE SCALE GENOMIC DNA]</scope>
    <source>
        <strain evidence="9 10">DSM 21051</strain>
    </source>
</reference>
<dbReference type="Proteomes" id="UP000051015">
    <property type="component" value="Unassembled WGS sequence"/>
</dbReference>
<dbReference type="OrthoDB" id="7066727at2"/>
<dbReference type="PANTHER" id="PTHR23514:SF3">
    <property type="entry name" value="BYPASS OF STOP CODON PROTEIN 6"/>
    <property type="match status" value="1"/>
</dbReference>
<feature type="transmembrane region" description="Helical" evidence="7">
    <location>
        <begin position="12"/>
        <end position="32"/>
    </location>
</feature>
<evidence type="ECO:0000256" key="4">
    <source>
        <dbReference type="ARBA" id="ARBA00022692"/>
    </source>
</evidence>
<feature type="transmembrane region" description="Helical" evidence="7">
    <location>
        <begin position="341"/>
        <end position="362"/>
    </location>
</feature>
<dbReference type="InterPro" id="IPR020846">
    <property type="entry name" value="MFS_dom"/>
</dbReference>
<dbReference type="GO" id="GO:0005886">
    <property type="term" value="C:plasma membrane"/>
    <property type="evidence" value="ECO:0007669"/>
    <property type="project" value="UniProtKB-SubCell"/>
</dbReference>
<evidence type="ECO:0000313" key="10">
    <source>
        <dbReference type="Proteomes" id="UP000051015"/>
    </source>
</evidence>
<keyword evidence="3" id="KW-0813">Transport</keyword>
<evidence type="ECO:0000313" key="9">
    <source>
        <dbReference type="EMBL" id="KRM95405.1"/>
    </source>
</evidence>
<evidence type="ECO:0000256" key="2">
    <source>
        <dbReference type="ARBA" id="ARBA00008335"/>
    </source>
</evidence>
<accession>A0A0R2CUG6</accession>
<dbReference type="InterPro" id="IPR036259">
    <property type="entry name" value="MFS_trans_sf"/>
</dbReference>
<keyword evidence="4 7" id="KW-0812">Transmembrane</keyword>
<evidence type="ECO:0000256" key="1">
    <source>
        <dbReference type="ARBA" id="ARBA00004651"/>
    </source>
</evidence>